<evidence type="ECO:0000313" key="8">
    <source>
        <dbReference type="Proteomes" id="UP001164718"/>
    </source>
</evidence>
<evidence type="ECO:0000256" key="3">
    <source>
        <dbReference type="ARBA" id="ARBA00022450"/>
    </source>
</evidence>
<dbReference type="Pfam" id="PF00501">
    <property type="entry name" value="AMP-binding"/>
    <property type="match status" value="2"/>
</dbReference>
<organism evidence="7 8">
    <name type="scientific">Fervidibacillus albus</name>
    <dbReference type="NCBI Taxonomy" id="2980026"/>
    <lineage>
        <taxon>Bacteria</taxon>
        <taxon>Bacillati</taxon>
        <taxon>Bacillota</taxon>
        <taxon>Bacilli</taxon>
        <taxon>Bacillales</taxon>
        <taxon>Bacillaceae</taxon>
        <taxon>Fervidibacillus</taxon>
    </lineage>
</organism>
<dbReference type="InterPro" id="IPR023213">
    <property type="entry name" value="CAT-like_dom_sf"/>
</dbReference>
<dbReference type="Proteomes" id="UP001164718">
    <property type="component" value="Chromosome"/>
</dbReference>
<dbReference type="FunFam" id="2.30.38.10:FF:000001">
    <property type="entry name" value="Non-ribosomal peptide synthetase PvdI"/>
    <property type="match status" value="1"/>
</dbReference>
<proteinExistence type="inferred from homology"/>
<dbReference type="Gene3D" id="3.30.559.30">
    <property type="entry name" value="Nonribosomal peptide synthetase, condensation domain"/>
    <property type="match status" value="1"/>
</dbReference>
<dbReference type="SUPFAM" id="SSF51735">
    <property type="entry name" value="NAD(P)-binding Rossmann-fold domains"/>
    <property type="match status" value="1"/>
</dbReference>
<dbReference type="EMBL" id="CP106878">
    <property type="protein sequence ID" value="WAA10277.1"/>
    <property type="molecule type" value="Genomic_DNA"/>
</dbReference>
<comment type="cofactor">
    <cofactor evidence="1">
        <name>pantetheine 4'-phosphate</name>
        <dbReference type="ChEBI" id="CHEBI:47942"/>
    </cofactor>
</comment>
<dbReference type="FunFam" id="1.10.1200.10:FF:000005">
    <property type="entry name" value="Nonribosomal peptide synthetase 1"/>
    <property type="match status" value="2"/>
</dbReference>
<dbReference type="GO" id="GO:0031177">
    <property type="term" value="F:phosphopantetheine binding"/>
    <property type="evidence" value="ECO:0007669"/>
    <property type="project" value="InterPro"/>
</dbReference>
<dbReference type="Gene3D" id="2.30.38.10">
    <property type="entry name" value="Luciferase, Domain 3"/>
    <property type="match status" value="2"/>
</dbReference>
<dbReference type="Gene3D" id="3.30.300.30">
    <property type="match status" value="2"/>
</dbReference>
<dbReference type="SUPFAM" id="SSF56801">
    <property type="entry name" value="Acetyl-CoA synthetase-like"/>
    <property type="match status" value="2"/>
</dbReference>
<evidence type="ECO:0000256" key="5">
    <source>
        <dbReference type="ARBA" id="ARBA00022598"/>
    </source>
</evidence>
<name>A0A9E8RY57_9BACI</name>
<reference evidence="7" key="1">
    <citation type="submission" date="2022-09" db="EMBL/GenBank/DDBJ databases">
        <title>Complete Genomes of Fervidibacillus albus and Fervidibacillus halotolerans isolated from tidal flat sediments.</title>
        <authorList>
            <person name="Kwon K.K."/>
            <person name="Yang S.-H."/>
            <person name="Park M.J."/>
            <person name="Oh H.-M."/>
        </authorList>
    </citation>
    <scope>NUCLEOTIDE SEQUENCE</scope>
    <source>
        <strain evidence="7">MEBiC13591</strain>
    </source>
</reference>
<feature type="domain" description="Carrier" evidence="6">
    <location>
        <begin position="1762"/>
        <end position="1853"/>
    </location>
</feature>
<dbReference type="Gene3D" id="1.10.1200.10">
    <property type="entry name" value="ACP-like"/>
    <property type="match status" value="2"/>
</dbReference>
<dbReference type="CDD" id="cd05930">
    <property type="entry name" value="A_NRPS"/>
    <property type="match status" value="1"/>
</dbReference>
<dbReference type="Pfam" id="PF00550">
    <property type="entry name" value="PP-binding"/>
    <property type="match status" value="2"/>
</dbReference>
<accession>A0A9E8RY57</accession>
<dbReference type="PRINTS" id="PR00154">
    <property type="entry name" value="AMPBINDING"/>
</dbReference>
<dbReference type="Gene3D" id="3.40.50.720">
    <property type="entry name" value="NAD(P)-binding Rossmann-like Domain"/>
    <property type="match status" value="1"/>
</dbReference>
<dbReference type="PROSITE" id="PS50075">
    <property type="entry name" value="CARRIER"/>
    <property type="match status" value="2"/>
</dbReference>
<dbReference type="InterPro" id="IPR000873">
    <property type="entry name" value="AMP-dep_synth/lig_dom"/>
</dbReference>
<gene>
    <name evidence="7" type="ORF">OE104_02755</name>
</gene>
<dbReference type="InterPro" id="IPR025110">
    <property type="entry name" value="AMP-bd_C"/>
</dbReference>
<comment type="similarity">
    <text evidence="2">Belongs to the ATP-dependent AMP-binding enzyme family.</text>
</comment>
<evidence type="ECO:0000313" key="7">
    <source>
        <dbReference type="EMBL" id="WAA10277.1"/>
    </source>
</evidence>
<dbReference type="InterPro" id="IPR020806">
    <property type="entry name" value="PKS_PP-bd"/>
</dbReference>
<dbReference type="PROSITE" id="PS00455">
    <property type="entry name" value="AMP_BINDING"/>
    <property type="match status" value="2"/>
</dbReference>
<dbReference type="InterPro" id="IPR013120">
    <property type="entry name" value="FAR_NAD-bd"/>
</dbReference>
<dbReference type="PANTHER" id="PTHR45527:SF1">
    <property type="entry name" value="FATTY ACID SYNTHASE"/>
    <property type="match status" value="1"/>
</dbReference>
<dbReference type="GO" id="GO:0005829">
    <property type="term" value="C:cytosol"/>
    <property type="evidence" value="ECO:0007669"/>
    <property type="project" value="TreeGrafter"/>
</dbReference>
<keyword evidence="8" id="KW-1185">Reference proteome</keyword>
<dbReference type="NCBIfam" id="NF003417">
    <property type="entry name" value="PRK04813.1"/>
    <property type="match status" value="2"/>
</dbReference>
<dbReference type="InterPro" id="IPR001242">
    <property type="entry name" value="Condensation_dom"/>
</dbReference>
<dbReference type="SUPFAM" id="SSF52777">
    <property type="entry name" value="CoA-dependent acyltransferases"/>
    <property type="match status" value="2"/>
</dbReference>
<keyword evidence="5" id="KW-0436">Ligase</keyword>
<dbReference type="Gene3D" id="3.30.559.10">
    <property type="entry name" value="Chloramphenicol acetyltransferase-like domain"/>
    <property type="match status" value="1"/>
</dbReference>
<keyword evidence="4" id="KW-0597">Phosphoprotein</keyword>
<dbReference type="InterPro" id="IPR009081">
    <property type="entry name" value="PP-bd_ACP"/>
</dbReference>
<dbReference type="Pfam" id="PF13193">
    <property type="entry name" value="AMP-binding_C"/>
    <property type="match status" value="2"/>
</dbReference>
<dbReference type="SMART" id="SM00823">
    <property type="entry name" value="PKS_PP"/>
    <property type="match status" value="2"/>
</dbReference>
<dbReference type="CDD" id="cd19531">
    <property type="entry name" value="LCL_NRPS-like"/>
    <property type="match status" value="1"/>
</dbReference>
<feature type="domain" description="Carrier" evidence="6">
    <location>
        <begin position="728"/>
        <end position="803"/>
    </location>
</feature>
<dbReference type="GO" id="GO:0008610">
    <property type="term" value="P:lipid biosynthetic process"/>
    <property type="evidence" value="ECO:0007669"/>
    <property type="project" value="UniProtKB-ARBA"/>
</dbReference>
<dbReference type="InterPro" id="IPR020845">
    <property type="entry name" value="AMP-binding_CS"/>
</dbReference>
<dbReference type="InterPro" id="IPR045851">
    <property type="entry name" value="AMP-bd_C_sf"/>
</dbReference>
<sequence length="2252" mass="259517">MRSKLTMDKIDFQHFNEIDHISTIPFLLENDGERPYNDFTFHIPSSVISSMHAFIQKGNISYESFFYGVLGMLLQRYNFQKTVVFGTSTIPYMFTYSEKESVLQMFQRVDREIKQLHDHTLAQNLLMDEQSIDPLYKVNIDCRETEKPHQNVVKTMMEERGLDVFIEIAGPNWNELTIYGKFERKMANTLFSHYFQMMKNILQAEQEAPSEVEMISEDEKRLIFSKFNKTSTQSNWNLPVHQIFESIAELSPNQPALVHHSQQLSYSELNERANQLARLLIKKGVCEETIVSILLKPSIDLFVAILGVLKAGGAYLPIDPEYPVSRIQYIIEDSQTPLLITDSEMKILNPFPIETVFIDDRTIYDHIDSTNVDIEKNLDELAYVIYTSGSTGNPKGVMVEHQALLNLCEWHIEYYSVTKNDRASKLAGIGFDASVWEIFPYLLCGATIYIVPDDIRIDPIRLNQYFEENGITISFLPTPLCEPFLKLKNTSLRYLLTGGDKLKQFVPNSYTLVNNYGPTENTVVSTAFPVNEYEQNIPIGKPISNVHAYIIDQFGNLQPIGVPGELCLSGKNIARGYLGKEKLTKEKFIDHPFEPNMKLYRTGDLAKWLPSGDLQFLGRIDQQVKIRGYRIELGEIESQLLQHEEIHDAVVVDYEDEYGLKFLVAYFVGKKGIEKMELKQFLASSLPEYMIPSQFIQVDTLPLTQNGKVDRKALPNPTTESEKIFYAPPTNATERKLAEIWKETLHLSKVGITDDFFELGGHSIKAAVVKSAIYQQFGIDLPITELFTHSTIEQLANVISSYEPSQETTRTRIPLAQRKEVYPLVPAQKRLFFLEQQNDIGISYNEPFIQLIEGQLNIEQLQNSFDQLVKRHDALRTSFVWQENEPVQIIHDKVDYRFEMIEKGKDSIEDVIHSFIRPFDLSEAPLFRVGLIHVEEEKYVFILDIHHLIVDGSSMSILTKEWSALYRGEQLPSKRIDYRDYSEWQSQFLSSLQYRDQETFWLKKYEGELPVTNLPLDFARPSIQKHEGGRVHFTIDPLLTKELKSLARQRNSTLYMTMLAGFSILISKYTSQDDLVIGTPVTGRNHSDLDEMVGMFVNTLAIRLQPQSHKSVNRYIDEVRQEVLEAFDHQDYQFDDLVKNLGIRRDLSRNPLFDVLFVLQNTDEATFDFGPIKTTDLPFDKGTSKFDLTIEAREKNSTIELAIEYRTSLFRNDTMVRFAQHYQNVLKEMTMKRNETIGTLAILSSEEREQIIEQFNRSYRQIDQQKSIIDLFEDVCETFPQKKAVIHNDSSVTYDQLNRKANQIARKLLDANLKQNAIVGVMMDRSLDYIATILGIMKAKAAFLPLDPEYPVERLKYMLEDSNTTLLLTKKTFAQKLAFKGTTLFVDDDLNLFSDANVKLNRSSSDLAYIIYTSGSTGRPKGVMLEHKGIVNLQPFFQEKLKVTEKDQIVQFASISFDASVWEIFMSLLNGATLHIVTKEIINDYQAFENYLNEQNISIMTGPPAYITYLEPKRIHSLKRIVVAGSASPPELVKKWSKKVEYINAYGPTEATICATTWNSSERTPFFQSVPIGKPVYNTEIAILSKDKQLQPIGVAGELCISGIGLARGYLHREELTKEKFIPHPYKSDQTIYRTGDLARWLPDGNIEFLGRIDHQVKIRGFRVELGEIENELLRHPAVKESFVIDHKDRHGQSFLAAYLVMKQNIETNELKTHLAKQLPDYMIPSFFVYMDELPLTPNGKVDRKALPKPDIQIRERTDYTPPRNETEQMLCELWQDILSIEQVGIHDNFFELGGDSIKVAVMVSKMQHRYPVTINQVYENQTIAELAEKLSDSKTNPLRTIERLKRKLTEKKETNEQLIAIQQENYVSSIDAFEGIDLQRKNHYQHILLTGSTGYLGVHILEQLLKNDRSTIYLLIRGNTEEEARQRLRKKLIFSFETDLLSDYRNRIVILPGDLLQPRFGLDEAIYNELSEKIEAIIHCAANVKHYGFYSDFYQSNVVATESLLQFAKLNQFKDFHHISTTSVANGVVKGKDDLLFTEFDLDIGQNITNYYAKSKFEAEKLVAQARKDGLKCNIYRFGNISFHSQTGKFQENVEDNAFYSLLKGYMQLGIVPTDLQTFDITNVDFVSKAFHLLMNCENLNNEVFHLFNHHFVQLENLLTMKELYTNVKPVSVSEFVERVVQMNGDVRYEEAIDQILLHSGWLSENAETQFHLASDKTAFLLQKLGFEWLPIDKEMFIRMFKYGRDIQFFE</sequence>
<dbReference type="GO" id="GO:0016874">
    <property type="term" value="F:ligase activity"/>
    <property type="evidence" value="ECO:0007669"/>
    <property type="project" value="UniProtKB-KW"/>
</dbReference>
<dbReference type="InterPro" id="IPR010080">
    <property type="entry name" value="Thioester_reductase-like_dom"/>
</dbReference>
<dbReference type="RefSeq" id="WP_275418062.1">
    <property type="nucleotide sequence ID" value="NZ_CP106878.1"/>
</dbReference>
<dbReference type="PANTHER" id="PTHR45527">
    <property type="entry name" value="NONRIBOSOMAL PEPTIDE SYNTHETASE"/>
    <property type="match status" value="1"/>
</dbReference>
<dbReference type="SUPFAM" id="SSF47336">
    <property type="entry name" value="ACP-like"/>
    <property type="match status" value="2"/>
</dbReference>
<dbReference type="Pfam" id="PF00668">
    <property type="entry name" value="Condensation"/>
    <property type="match status" value="1"/>
</dbReference>
<dbReference type="InterPro" id="IPR036291">
    <property type="entry name" value="NAD(P)-bd_dom_sf"/>
</dbReference>
<dbReference type="GO" id="GO:0043041">
    <property type="term" value="P:amino acid activation for nonribosomal peptide biosynthetic process"/>
    <property type="evidence" value="ECO:0007669"/>
    <property type="project" value="TreeGrafter"/>
</dbReference>
<dbReference type="Pfam" id="PF07993">
    <property type="entry name" value="NAD_binding_4"/>
    <property type="match status" value="1"/>
</dbReference>
<dbReference type="NCBIfam" id="TIGR01746">
    <property type="entry name" value="Thioester-redct"/>
    <property type="match status" value="1"/>
</dbReference>
<evidence type="ECO:0000256" key="4">
    <source>
        <dbReference type="ARBA" id="ARBA00022553"/>
    </source>
</evidence>
<dbReference type="Gene3D" id="3.40.50.980">
    <property type="match status" value="4"/>
</dbReference>
<dbReference type="InterPro" id="IPR020459">
    <property type="entry name" value="AMP-binding"/>
</dbReference>
<keyword evidence="3" id="KW-0596">Phosphopantetheine</keyword>
<dbReference type="InterPro" id="IPR036736">
    <property type="entry name" value="ACP-like_sf"/>
</dbReference>
<dbReference type="GO" id="GO:0044550">
    <property type="term" value="P:secondary metabolite biosynthetic process"/>
    <property type="evidence" value="ECO:0007669"/>
    <property type="project" value="UniProtKB-ARBA"/>
</dbReference>
<evidence type="ECO:0000259" key="6">
    <source>
        <dbReference type="PROSITE" id="PS50075"/>
    </source>
</evidence>
<dbReference type="FunFam" id="3.30.300.30:FF:000010">
    <property type="entry name" value="Enterobactin synthetase component F"/>
    <property type="match status" value="2"/>
</dbReference>
<dbReference type="NCBIfam" id="TIGR01733">
    <property type="entry name" value="AA-adenyl-dom"/>
    <property type="match status" value="2"/>
</dbReference>
<dbReference type="KEGG" id="faf:OE104_02755"/>
<evidence type="ECO:0000256" key="1">
    <source>
        <dbReference type="ARBA" id="ARBA00001957"/>
    </source>
</evidence>
<dbReference type="CDD" id="cd05235">
    <property type="entry name" value="SDR_e1"/>
    <property type="match status" value="1"/>
</dbReference>
<dbReference type="FunFam" id="3.40.50.980:FF:000001">
    <property type="entry name" value="Non-ribosomal peptide synthetase"/>
    <property type="match status" value="2"/>
</dbReference>
<protein>
    <submittedName>
        <fullName evidence="7">Amino acid adenylation domain-containing protein</fullName>
    </submittedName>
</protein>
<evidence type="ECO:0000256" key="2">
    <source>
        <dbReference type="ARBA" id="ARBA00006432"/>
    </source>
</evidence>
<dbReference type="InterPro" id="IPR010071">
    <property type="entry name" value="AA_adenyl_dom"/>
</dbReference>
<dbReference type="FunFam" id="3.40.50.12780:FF:000012">
    <property type="entry name" value="Non-ribosomal peptide synthetase"/>
    <property type="match status" value="2"/>
</dbReference>